<comment type="cofactor">
    <cofactor evidence="1 15">
        <name>Mg(2+)</name>
        <dbReference type="ChEBI" id="CHEBI:18420"/>
    </cofactor>
</comment>
<dbReference type="Gene3D" id="3.40.50.460">
    <property type="entry name" value="Phosphofructokinase domain"/>
    <property type="match status" value="1"/>
</dbReference>
<evidence type="ECO:0000256" key="6">
    <source>
        <dbReference type="ARBA" id="ARBA00022533"/>
    </source>
</evidence>
<evidence type="ECO:0000256" key="12">
    <source>
        <dbReference type="ARBA" id="ARBA00022842"/>
    </source>
</evidence>
<comment type="activity regulation">
    <text evidence="15">Allosterically activated by ADP and other diphosphonucleosides, and allosterically inhibited by phosphoenolpyruvate.</text>
</comment>
<evidence type="ECO:0000256" key="14">
    <source>
        <dbReference type="ARBA" id="ARBA00048070"/>
    </source>
</evidence>
<evidence type="ECO:0000256" key="15">
    <source>
        <dbReference type="HAMAP-Rule" id="MF_00339"/>
    </source>
</evidence>
<dbReference type="Proteomes" id="UP001241748">
    <property type="component" value="Unassembled WGS sequence"/>
</dbReference>
<proteinExistence type="inferred from homology"/>
<accession>A0ABV4YZX9</accession>
<feature type="domain" description="Phosphofructokinase" evidence="16">
    <location>
        <begin position="3"/>
        <end position="275"/>
    </location>
</feature>
<dbReference type="InterPro" id="IPR035966">
    <property type="entry name" value="PKF_sf"/>
</dbReference>
<comment type="catalytic activity">
    <reaction evidence="14 15">
        <text>beta-D-fructose 6-phosphate + ATP = beta-D-fructose 1,6-bisphosphate + ADP + H(+)</text>
        <dbReference type="Rhea" id="RHEA:16109"/>
        <dbReference type="ChEBI" id="CHEBI:15378"/>
        <dbReference type="ChEBI" id="CHEBI:30616"/>
        <dbReference type="ChEBI" id="CHEBI:32966"/>
        <dbReference type="ChEBI" id="CHEBI:57634"/>
        <dbReference type="ChEBI" id="CHEBI:456216"/>
        <dbReference type="EC" id="2.7.1.11"/>
    </reaction>
</comment>
<feature type="binding site" evidence="15">
    <location>
        <begin position="102"/>
        <end position="105"/>
    </location>
    <ligand>
        <name>ATP</name>
        <dbReference type="ChEBI" id="CHEBI:30616"/>
    </ligand>
</feature>
<evidence type="ECO:0000256" key="9">
    <source>
        <dbReference type="ARBA" id="ARBA00022741"/>
    </source>
</evidence>
<dbReference type="Gene3D" id="3.40.50.450">
    <property type="match status" value="1"/>
</dbReference>
<dbReference type="InterPro" id="IPR000023">
    <property type="entry name" value="Phosphofructokinase_dom"/>
</dbReference>
<dbReference type="Pfam" id="PF00365">
    <property type="entry name" value="PFK"/>
    <property type="match status" value="1"/>
</dbReference>
<keyword evidence="11 15" id="KW-0067">ATP-binding</keyword>
<evidence type="ECO:0000256" key="3">
    <source>
        <dbReference type="ARBA" id="ARBA00004496"/>
    </source>
</evidence>
<comment type="pathway">
    <text evidence="4 15">Carbohydrate degradation; glycolysis; D-glyceraldehyde 3-phosphate and glycerone phosphate from D-glucose: step 3/4.</text>
</comment>
<dbReference type="NCBIfam" id="NF002872">
    <property type="entry name" value="PRK03202.1"/>
    <property type="match status" value="1"/>
</dbReference>
<evidence type="ECO:0000256" key="13">
    <source>
        <dbReference type="ARBA" id="ARBA00023152"/>
    </source>
</evidence>
<feature type="binding site" description="in other chain" evidence="15">
    <location>
        <position position="222"/>
    </location>
    <ligand>
        <name>substrate</name>
        <note>ligand shared between dimeric partners</note>
    </ligand>
</feature>
<evidence type="ECO:0000256" key="7">
    <source>
        <dbReference type="ARBA" id="ARBA00022679"/>
    </source>
</evidence>
<dbReference type="InterPro" id="IPR012828">
    <property type="entry name" value="PFKA_ATP_prok"/>
</dbReference>
<feature type="binding site" description="in other chain" evidence="15">
    <location>
        <position position="154"/>
    </location>
    <ligand>
        <name>ADP</name>
        <dbReference type="ChEBI" id="CHEBI:456216"/>
        <note>allosteric activator; ligand shared between dimeric partners</note>
    </ligand>
</feature>
<name>A0ABV4YZX9_9BACI</name>
<feature type="binding site" evidence="15">
    <location>
        <position position="11"/>
    </location>
    <ligand>
        <name>ATP</name>
        <dbReference type="ChEBI" id="CHEBI:30616"/>
    </ligand>
</feature>
<keyword evidence="9 15" id="KW-0547">Nucleotide-binding</keyword>
<evidence type="ECO:0000256" key="4">
    <source>
        <dbReference type="ARBA" id="ARBA00004679"/>
    </source>
</evidence>
<gene>
    <name evidence="15 17" type="primary">pfkA</name>
    <name evidence="17" type="ORF">P5G62_023795</name>
</gene>
<keyword evidence="7 15" id="KW-0808">Transferase</keyword>
<keyword evidence="5 15" id="KW-0963">Cytoplasm</keyword>
<dbReference type="EC" id="2.7.1.11" evidence="15"/>
<dbReference type="PANTHER" id="PTHR13697:SF4">
    <property type="entry name" value="ATP-DEPENDENT 6-PHOSPHOFRUCTOKINASE"/>
    <property type="match status" value="1"/>
</dbReference>
<reference evidence="17 18" key="1">
    <citation type="submission" date="2024-05" db="EMBL/GenBank/DDBJ databases">
        <authorList>
            <person name="Venkateswaran K."/>
        </authorList>
    </citation>
    <scope>NUCLEOTIDE SEQUENCE [LARGE SCALE GENOMIC DNA]</scope>
    <source>
        <strain evidence="17 18">179-C4-2-HS</strain>
    </source>
</reference>
<evidence type="ECO:0000256" key="8">
    <source>
        <dbReference type="ARBA" id="ARBA00022723"/>
    </source>
</evidence>
<feature type="binding site" description="in other chain" evidence="15">
    <location>
        <begin position="213"/>
        <end position="215"/>
    </location>
    <ligand>
        <name>ADP</name>
        <dbReference type="ChEBI" id="CHEBI:456216"/>
        <note>allosteric activator; ligand shared between dimeric partners</note>
    </ligand>
</feature>
<evidence type="ECO:0000256" key="11">
    <source>
        <dbReference type="ARBA" id="ARBA00022840"/>
    </source>
</evidence>
<feature type="binding site" description="in other chain" evidence="15">
    <location>
        <begin position="249"/>
        <end position="252"/>
    </location>
    <ligand>
        <name>substrate</name>
        <note>ligand shared between dimeric partners</note>
    </ligand>
</feature>
<evidence type="ECO:0000313" key="18">
    <source>
        <dbReference type="Proteomes" id="UP001241748"/>
    </source>
</evidence>
<dbReference type="InterPro" id="IPR012003">
    <property type="entry name" value="ATP_PFK_prok-type"/>
</dbReference>
<evidence type="ECO:0000259" key="16">
    <source>
        <dbReference type="Pfam" id="PF00365"/>
    </source>
</evidence>
<dbReference type="NCBIfam" id="TIGR02482">
    <property type="entry name" value="PFKA_ATP"/>
    <property type="match status" value="1"/>
</dbReference>
<feature type="binding site" evidence="15">
    <location>
        <position position="103"/>
    </location>
    <ligand>
        <name>Mg(2+)</name>
        <dbReference type="ChEBI" id="CHEBI:18420"/>
        <note>catalytic</note>
    </ligand>
</feature>
<sequence length="319" mass="34318">MKKIAVLTSGGDAPGMNAAIRAVVRRSIFKKIEVYGVRHGYMGLMAGDFYQMDLGSVGDIIHRGGTILRSSRSELFKTADGQNQAIEALKIAGISGLIVIGGDGSFKGAAKLTAQGFPAIGIPGTIDNDIGGTEYSIGFDTAVNTVMEAIDKIRDTAYSHERACIIEVMGRHAGDIALWAGLCSGAESIIIPEVHQNLEDVMIRIQDGRDRGKMHSIIVVAEGVCSGEDFRITMKEKFNLDTNVIVLGHLQRGGSPTAYDRMMASRMGAKAVDLLLEGEKGSMIGWRNCQLVHVPFEIAGKDNHTINISDYHLARSLSI</sequence>
<evidence type="ECO:0000256" key="1">
    <source>
        <dbReference type="ARBA" id="ARBA00001946"/>
    </source>
</evidence>
<keyword evidence="6 15" id="KW-0021">Allosteric enzyme</keyword>
<dbReference type="PANTHER" id="PTHR13697">
    <property type="entry name" value="PHOSPHOFRUCTOKINASE"/>
    <property type="match status" value="1"/>
</dbReference>
<comment type="subunit">
    <text evidence="15">Homotetramer.</text>
</comment>
<dbReference type="InterPro" id="IPR022953">
    <property type="entry name" value="ATP_PFK"/>
</dbReference>
<keyword evidence="18" id="KW-1185">Reference proteome</keyword>
<feature type="binding site" evidence="15">
    <location>
        <position position="162"/>
    </location>
    <ligand>
        <name>substrate</name>
        <note>ligand shared between dimeric partners</note>
    </ligand>
</feature>
<evidence type="ECO:0000313" key="17">
    <source>
        <dbReference type="EMBL" id="MFB3170133.1"/>
    </source>
</evidence>
<keyword evidence="8 15" id="KW-0479">Metal-binding</keyword>
<keyword evidence="13 15" id="KW-0324">Glycolysis</keyword>
<evidence type="ECO:0000256" key="2">
    <source>
        <dbReference type="ARBA" id="ARBA00002659"/>
    </source>
</evidence>
<dbReference type="RefSeq" id="WP_306074687.1">
    <property type="nucleotide sequence ID" value="NZ_JAROBZ020000002.1"/>
</dbReference>
<organism evidence="17 18">
    <name type="scientific">Neobacillus driksii</name>
    <dbReference type="NCBI Taxonomy" id="3035913"/>
    <lineage>
        <taxon>Bacteria</taxon>
        <taxon>Bacillati</taxon>
        <taxon>Bacillota</taxon>
        <taxon>Bacilli</taxon>
        <taxon>Bacillales</taxon>
        <taxon>Bacillaceae</taxon>
        <taxon>Neobacillus</taxon>
    </lineage>
</organism>
<protein>
    <recommendedName>
        <fullName evidence="15">ATP-dependent 6-phosphofructokinase</fullName>
        <shortName evidence="15">ATP-PFK</shortName>
        <shortName evidence="15">Phosphofructokinase</shortName>
        <ecNumber evidence="15">2.7.1.11</ecNumber>
    </recommendedName>
    <alternativeName>
        <fullName evidence="15">Phosphohexokinase</fullName>
    </alternativeName>
</protein>
<dbReference type="PIRSF" id="PIRSF000532">
    <property type="entry name" value="ATP_PFK_prok"/>
    <property type="match status" value="1"/>
</dbReference>
<comment type="caution">
    <text evidence="15">Lacks conserved residue(s) required for the propagation of feature annotation.</text>
</comment>
<dbReference type="HAMAP" id="MF_00339">
    <property type="entry name" value="Phosphofructokinase_I_B1"/>
    <property type="match status" value="1"/>
</dbReference>
<feature type="binding site" description="in other chain" evidence="15">
    <location>
        <begin position="125"/>
        <end position="127"/>
    </location>
    <ligand>
        <name>substrate</name>
        <note>ligand shared between dimeric partners</note>
    </ligand>
</feature>
<evidence type="ECO:0000256" key="10">
    <source>
        <dbReference type="ARBA" id="ARBA00022777"/>
    </source>
</evidence>
<comment type="caution">
    <text evidence="17">The sequence shown here is derived from an EMBL/GenBank/DDBJ whole genome shotgun (WGS) entry which is preliminary data.</text>
</comment>
<dbReference type="SUPFAM" id="SSF53784">
    <property type="entry name" value="Phosphofructokinase"/>
    <property type="match status" value="1"/>
</dbReference>
<dbReference type="GO" id="GO:0003872">
    <property type="term" value="F:6-phosphofructokinase activity"/>
    <property type="evidence" value="ECO:0007669"/>
    <property type="project" value="UniProtKB-EC"/>
</dbReference>
<comment type="similarity">
    <text evidence="15">Belongs to the phosphofructokinase type A (PFKA) family. ATP-dependent PFK group I subfamily. Prokaryotic clade 'B1' sub-subfamily.</text>
</comment>
<keyword evidence="12 15" id="KW-0460">Magnesium</keyword>
<comment type="function">
    <text evidence="2 15">Catalyzes the phosphorylation of D-fructose 6-phosphate to fructose 1,6-bisphosphate by ATP, the first committing step of glycolysis.</text>
</comment>
<feature type="binding site" description="in other chain" evidence="15">
    <location>
        <position position="211"/>
    </location>
    <ligand>
        <name>ADP</name>
        <dbReference type="ChEBI" id="CHEBI:456216"/>
        <note>allosteric activator; ligand shared between dimeric partners</note>
    </ligand>
</feature>
<dbReference type="PRINTS" id="PR00476">
    <property type="entry name" value="PHFRCTKINASE"/>
</dbReference>
<feature type="binding site" description="in other chain" evidence="15">
    <location>
        <begin position="185"/>
        <end position="187"/>
    </location>
    <ligand>
        <name>ADP</name>
        <dbReference type="ChEBI" id="CHEBI:456216"/>
        <note>allosteric activator; ligand shared between dimeric partners</note>
    </ligand>
</feature>
<comment type="subcellular location">
    <subcellularLocation>
        <location evidence="3 15">Cytoplasm</location>
    </subcellularLocation>
</comment>
<feature type="active site" description="Proton acceptor" evidence="15">
    <location>
        <position position="127"/>
    </location>
</feature>
<keyword evidence="10 15" id="KW-0418">Kinase</keyword>
<feature type="binding site" evidence="15">
    <location>
        <begin position="72"/>
        <end position="73"/>
    </location>
    <ligand>
        <name>ATP</name>
        <dbReference type="ChEBI" id="CHEBI:30616"/>
    </ligand>
</feature>
<evidence type="ECO:0000256" key="5">
    <source>
        <dbReference type="ARBA" id="ARBA00022490"/>
    </source>
</evidence>
<feature type="binding site" description="in other chain" evidence="15">
    <location>
        <begin position="169"/>
        <end position="171"/>
    </location>
    <ligand>
        <name>substrate</name>
        <note>ligand shared between dimeric partners</note>
    </ligand>
</feature>
<dbReference type="EMBL" id="JAROBZ020000002">
    <property type="protein sequence ID" value="MFB3170133.1"/>
    <property type="molecule type" value="Genomic_DNA"/>
</dbReference>
<feature type="binding site" evidence="15">
    <location>
        <begin position="21"/>
        <end position="25"/>
    </location>
    <ligand>
        <name>ADP</name>
        <dbReference type="ChEBI" id="CHEBI:456216"/>
        <note>allosteric activator; ligand shared between dimeric partners</note>
    </ligand>
</feature>